<name>A0AAW0DP16_9AGAR</name>
<feature type="region of interest" description="Disordered" evidence="1">
    <location>
        <begin position="208"/>
        <end position="242"/>
    </location>
</feature>
<keyword evidence="3" id="KW-1185">Reference proteome</keyword>
<feature type="compositionally biased region" description="Basic and acidic residues" evidence="1">
    <location>
        <begin position="213"/>
        <end position="242"/>
    </location>
</feature>
<accession>A0AAW0DP16</accession>
<dbReference type="Proteomes" id="UP001362999">
    <property type="component" value="Unassembled WGS sequence"/>
</dbReference>
<dbReference type="EMBL" id="JAWWNJ010000007">
    <property type="protein sequence ID" value="KAK7052683.1"/>
    <property type="molecule type" value="Genomic_DNA"/>
</dbReference>
<feature type="region of interest" description="Disordered" evidence="1">
    <location>
        <begin position="113"/>
        <end position="151"/>
    </location>
</feature>
<protein>
    <submittedName>
        <fullName evidence="2">Uncharacterized protein</fullName>
    </submittedName>
</protein>
<sequence length="242" mass="26869">MLRHAGGLDGGRTRRRIRQTHSSVSRAPPPLTRRPLRSINRGDETSLVAATRRTAGLCDNAGDLKRSNRNKLRVLKEIEQKKGSNEPHLQWCKRENEGSDSTRSVEWIEISSRAGTVDSRSESSSDSFKGETNVDAAQDANQGGGECRSREKTISPLCHTIRGALSTVDANSEASSHSTYPRFPSAGIIEKRDFIKILLLGFHVNSVGGMRTGQEEKPRQRGYEREEGRTEEDGSERSRVIQ</sequence>
<proteinExistence type="predicted"/>
<feature type="region of interest" description="Disordered" evidence="1">
    <location>
        <begin position="1"/>
        <end position="43"/>
    </location>
</feature>
<dbReference type="AlphaFoldDB" id="A0AAW0DP16"/>
<reference evidence="2 3" key="1">
    <citation type="journal article" date="2024" name="J Genomics">
        <title>Draft genome sequencing and assembly of Favolaschia claudopus CIRM-BRFM 2984 isolated from oak limbs.</title>
        <authorList>
            <person name="Navarro D."/>
            <person name="Drula E."/>
            <person name="Chaduli D."/>
            <person name="Cazenave R."/>
            <person name="Ahrendt S."/>
            <person name="Wang J."/>
            <person name="Lipzen A."/>
            <person name="Daum C."/>
            <person name="Barry K."/>
            <person name="Grigoriev I.V."/>
            <person name="Favel A."/>
            <person name="Rosso M.N."/>
            <person name="Martin F."/>
        </authorList>
    </citation>
    <scope>NUCLEOTIDE SEQUENCE [LARGE SCALE GENOMIC DNA]</scope>
    <source>
        <strain evidence="2 3">CIRM-BRFM 2984</strain>
    </source>
</reference>
<evidence type="ECO:0000313" key="2">
    <source>
        <dbReference type="EMBL" id="KAK7052683.1"/>
    </source>
</evidence>
<comment type="caution">
    <text evidence="2">The sequence shown here is derived from an EMBL/GenBank/DDBJ whole genome shotgun (WGS) entry which is preliminary data.</text>
</comment>
<gene>
    <name evidence="2" type="ORF">R3P38DRAFT_3596022</name>
</gene>
<organism evidence="2 3">
    <name type="scientific">Favolaschia claudopus</name>
    <dbReference type="NCBI Taxonomy" id="2862362"/>
    <lineage>
        <taxon>Eukaryota</taxon>
        <taxon>Fungi</taxon>
        <taxon>Dikarya</taxon>
        <taxon>Basidiomycota</taxon>
        <taxon>Agaricomycotina</taxon>
        <taxon>Agaricomycetes</taxon>
        <taxon>Agaricomycetidae</taxon>
        <taxon>Agaricales</taxon>
        <taxon>Marasmiineae</taxon>
        <taxon>Mycenaceae</taxon>
        <taxon>Favolaschia</taxon>
    </lineage>
</organism>
<evidence type="ECO:0000313" key="3">
    <source>
        <dbReference type="Proteomes" id="UP001362999"/>
    </source>
</evidence>
<evidence type="ECO:0000256" key="1">
    <source>
        <dbReference type="SAM" id="MobiDB-lite"/>
    </source>
</evidence>